<protein>
    <submittedName>
        <fullName evidence="1">Uncharacterized protein</fullName>
    </submittedName>
</protein>
<gene>
    <name evidence="1" type="ORF">CCYN2B_120083</name>
</gene>
<accession>A0A0B7H591</accession>
<sequence>MGANLTISQQNKAEEYDFFFQILNLFISNKILLLTSKYYNHNDSKIFYF</sequence>
<reference evidence="2" key="1">
    <citation type="submission" date="2015-01" db="EMBL/GenBank/DDBJ databases">
        <authorList>
            <person name="MANFREDI Pablo"/>
        </authorList>
    </citation>
    <scope>NUCLEOTIDE SEQUENCE [LARGE SCALE GENOMIC DNA]</scope>
    <source>
        <strain evidence="2">Ccyn2B</strain>
    </source>
</reference>
<evidence type="ECO:0000313" key="1">
    <source>
        <dbReference type="EMBL" id="CEN32773.1"/>
    </source>
</evidence>
<name>A0A0B7H591_9FLAO</name>
<dbReference type="AlphaFoldDB" id="A0A0B7H591"/>
<keyword evidence="2" id="KW-1185">Reference proteome</keyword>
<proteinExistence type="predicted"/>
<dbReference type="EMBL" id="CDOD01000004">
    <property type="protein sequence ID" value="CEN32773.1"/>
    <property type="molecule type" value="Genomic_DNA"/>
</dbReference>
<evidence type="ECO:0000313" key="2">
    <source>
        <dbReference type="Proteomes" id="UP000038055"/>
    </source>
</evidence>
<dbReference type="Proteomes" id="UP000038055">
    <property type="component" value="Unassembled WGS sequence"/>
</dbReference>
<organism evidence="1 2">
    <name type="scientific">Capnocytophaga cynodegmi</name>
    <dbReference type="NCBI Taxonomy" id="28189"/>
    <lineage>
        <taxon>Bacteria</taxon>
        <taxon>Pseudomonadati</taxon>
        <taxon>Bacteroidota</taxon>
        <taxon>Flavobacteriia</taxon>
        <taxon>Flavobacteriales</taxon>
        <taxon>Flavobacteriaceae</taxon>
        <taxon>Capnocytophaga</taxon>
    </lineage>
</organism>